<evidence type="ECO:0000256" key="1">
    <source>
        <dbReference type="SAM" id="MobiDB-lite"/>
    </source>
</evidence>
<name>A0A6J8A4P8_MYTCO</name>
<dbReference type="AlphaFoldDB" id="A0A6J8A4P8"/>
<dbReference type="OrthoDB" id="6104631at2759"/>
<protein>
    <submittedName>
        <fullName evidence="2">Uncharacterized protein</fullName>
    </submittedName>
</protein>
<dbReference type="Proteomes" id="UP000507470">
    <property type="component" value="Unassembled WGS sequence"/>
</dbReference>
<keyword evidence="3" id="KW-1185">Reference proteome</keyword>
<evidence type="ECO:0000313" key="3">
    <source>
        <dbReference type="Proteomes" id="UP000507470"/>
    </source>
</evidence>
<reference evidence="2 3" key="1">
    <citation type="submission" date="2020-06" db="EMBL/GenBank/DDBJ databases">
        <authorList>
            <person name="Li R."/>
            <person name="Bekaert M."/>
        </authorList>
    </citation>
    <scope>NUCLEOTIDE SEQUENCE [LARGE SCALE GENOMIC DNA]</scope>
    <source>
        <strain evidence="3">wild</strain>
    </source>
</reference>
<accession>A0A6J8A4P8</accession>
<proteinExistence type="predicted"/>
<evidence type="ECO:0000313" key="2">
    <source>
        <dbReference type="EMBL" id="CAC5361075.1"/>
    </source>
</evidence>
<dbReference type="EMBL" id="CACVKT020000583">
    <property type="protein sequence ID" value="CAC5361075.1"/>
    <property type="molecule type" value="Genomic_DNA"/>
</dbReference>
<gene>
    <name evidence="2" type="ORF">MCOR_3329</name>
</gene>
<organism evidence="2 3">
    <name type="scientific">Mytilus coruscus</name>
    <name type="common">Sea mussel</name>
    <dbReference type="NCBI Taxonomy" id="42192"/>
    <lineage>
        <taxon>Eukaryota</taxon>
        <taxon>Metazoa</taxon>
        <taxon>Spiralia</taxon>
        <taxon>Lophotrochozoa</taxon>
        <taxon>Mollusca</taxon>
        <taxon>Bivalvia</taxon>
        <taxon>Autobranchia</taxon>
        <taxon>Pteriomorphia</taxon>
        <taxon>Mytilida</taxon>
        <taxon>Mytiloidea</taxon>
        <taxon>Mytilidae</taxon>
        <taxon>Mytilinae</taxon>
        <taxon>Mytilus</taxon>
    </lineage>
</organism>
<feature type="region of interest" description="Disordered" evidence="1">
    <location>
        <begin position="150"/>
        <end position="179"/>
    </location>
</feature>
<sequence>MPKSGSSSHLHNAGAQYVTCHIAYFRRIMCKKVIRHKNYKNWSTEELDQANICFTTRPLTPITESNYKEKIKKNEVSGNKKLAFCVAKGEADDSEPWATQYVADISTGAITCTTRAKDVATILWHQHSNTYNSKRAVQVPFEEASHVVKRKTKSTETENQYGKRRVPEMPSEEEINNTNADDTGAIMSINKSLKYTMGLGKKALKEKIEENKEFVELLGHYIVSFDDNCSVPSFKHVILSFVTYHTFIL</sequence>